<dbReference type="Proteomes" id="UP001359485">
    <property type="component" value="Unassembled WGS sequence"/>
</dbReference>
<sequence>MVDNKALDLSKLCRICSSDLQDKGVGIFSPECMENLVGEKIRRYLYFSRADILLNVEQRLGDTNGTSIEKKPNQFLSKDVQTFVLLPCVNSYKNSQSCKNQTQS</sequence>
<proteinExistence type="predicted"/>
<evidence type="ECO:0000313" key="1">
    <source>
        <dbReference type="EMBL" id="KAK6618236.1"/>
    </source>
</evidence>
<keyword evidence="2" id="KW-1185">Reference proteome</keyword>
<comment type="caution">
    <text evidence="1">The sequence shown here is derived from an EMBL/GenBank/DDBJ whole genome shotgun (WGS) entry which is preliminary data.</text>
</comment>
<accession>A0ABR1AFG3</accession>
<organism evidence="1 2">
    <name type="scientific">Polyplax serrata</name>
    <name type="common">Common mouse louse</name>
    <dbReference type="NCBI Taxonomy" id="468196"/>
    <lineage>
        <taxon>Eukaryota</taxon>
        <taxon>Metazoa</taxon>
        <taxon>Ecdysozoa</taxon>
        <taxon>Arthropoda</taxon>
        <taxon>Hexapoda</taxon>
        <taxon>Insecta</taxon>
        <taxon>Pterygota</taxon>
        <taxon>Neoptera</taxon>
        <taxon>Paraneoptera</taxon>
        <taxon>Psocodea</taxon>
        <taxon>Troctomorpha</taxon>
        <taxon>Phthiraptera</taxon>
        <taxon>Anoplura</taxon>
        <taxon>Polyplacidae</taxon>
        <taxon>Polyplax</taxon>
    </lineage>
</organism>
<dbReference type="EMBL" id="JAWJWF010000050">
    <property type="protein sequence ID" value="KAK6618236.1"/>
    <property type="molecule type" value="Genomic_DNA"/>
</dbReference>
<gene>
    <name evidence="1" type="ORF">RUM44_002687</name>
</gene>
<evidence type="ECO:0000313" key="2">
    <source>
        <dbReference type="Proteomes" id="UP001359485"/>
    </source>
</evidence>
<reference evidence="1 2" key="1">
    <citation type="submission" date="2023-09" db="EMBL/GenBank/DDBJ databases">
        <title>Genomes of two closely related lineages of the louse Polyplax serrata with different host specificities.</title>
        <authorList>
            <person name="Martinu J."/>
            <person name="Tarabai H."/>
            <person name="Stefka J."/>
            <person name="Hypsa V."/>
        </authorList>
    </citation>
    <scope>NUCLEOTIDE SEQUENCE [LARGE SCALE GENOMIC DNA]</scope>
    <source>
        <strain evidence="1">98ZLc_SE</strain>
    </source>
</reference>
<protein>
    <submittedName>
        <fullName evidence="1">Uncharacterized protein</fullName>
    </submittedName>
</protein>
<name>A0ABR1AFG3_POLSC</name>